<dbReference type="EnsemblPlants" id="AET7Gv20224500.5">
    <property type="protein sequence ID" value="AET7Gv20224500.5"/>
    <property type="gene ID" value="AET7Gv20224500"/>
</dbReference>
<reference evidence="2" key="1">
    <citation type="journal article" date="2014" name="Science">
        <title>Ancient hybridizations among the ancestral genomes of bread wheat.</title>
        <authorList>
            <consortium name="International Wheat Genome Sequencing Consortium,"/>
            <person name="Marcussen T."/>
            <person name="Sandve S.R."/>
            <person name="Heier L."/>
            <person name="Spannagl M."/>
            <person name="Pfeifer M."/>
            <person name="Jakobsen K.S."/>
            <person name="Wulff B.B."/>
            <person name="Steuernagel B."/>
            <person name="Mayer K.F."/>
            <person name="Olsen O.A."/>
        </authorList>
    </citation>
    <scope>NUCLEOTIDE SEQUENCE [LARGE SCALE GENOMIC DNA]</scope>
    <source>
        <strain evidence="2">cv. AL8/78</strain>
    </source>
</reference>
<reference evidence="1" key="5">
    <citation type="journal article" date="2021" name="G3 (Bethesda)">
        <title>Aegilops tauschii genome assembly Aet v5.0 features greater sequence contiguity and improved annotation.</title>
        <authorList>
            <person name="Wang L."/>
            <person name="Zhu T."/>
            <person name="Rodriguez J.C."/>
            <person name="Deal K.R."/>
            <person name="Dubcovsky J."/>
            <person name="McGuire P.E."/>
            <person name="Lux T."/>
            <person name="Spannagl M."/>
            <person name="Mayer K.F.X."/>
            <person name="Baldrich P."/>
            <person name="Meyers B.C."/>
            <person name="Huo N."/>
            <person name="Gu Y.Q."/>
            <person name="Zhou H."/>
            <person name="Devos K.M."/>
            <person name="Bennetzen J.L."/>
            <person name="Unver T."/>
            <person name="Budak H."/>
            <person name="Gulick P.J."/>
            <person name="Galiba G."/>
            <person name="Kalapos B."/>
            <person name="Nelson D.R."/>
            <person name="Li P."/>
            <person name="You F.M."/>
            <person name="Luo M.C."/>
            <person name="Dvorak J."/>
        </authorList>
    </citation>
    <scope>NUCLEOTIDE SEQUENCE [LARGE SCALE GENOMIC DNA]</scope>
    <source>
        <strain evidence="1">cv. AL8/78</strain>
    </source>
</reference>
<reference evidence="2" key="2">
    <citation type="journal article" date="2017" name="Nat. Plants">
        <title>The Aegilops tauschii genome reveals multiple impacts of transposons.</title>
        <authorList>
            <person name="Zhao G."/>
            <person name="Zou C."/>
            <person name="Li K."/>
            <person name="Wang K."/>
            <person name="Li T."/>
            <person name="Gao L."/>
            <person name="Zhang X."/>
            <person name="Wang H."/>
            <person name="Yang Z."/>
            <person name="Liu X."/>
            <person name="Jiang W."/>
            <person name="Mao L."/>
            <person name="Kong X."/>
            <person name="Jiao Y."/>
            <person name="Jia J."/>
        </authorList>
    </citation>
    <scope>NUCLEOTIDE SEQUENCE [LARGE SCALE GENOMIC DNA]</scope>
    <source>
        <strain evidence="2">cv. AL8/78</strain>
    </source>
</reference>
<dbReference type="AlphaFoldDB" id="A0A453QL62"/>
<reference evidence="1" key="4">
    <citation type="submission" date="2019-03" db="UniProtKB">
        <authorList>
            <consortium name="EnsemblPlants"/>
        </authorList>
    </citation>
    <scope>IDENTIFICATION</scope>
</reference>
<sequence>MSVESSNHSPQLTVEESVTYSAWLRLPSHVDEQTRSKKLTIFFLFLS</sequence>
<evidence type="ECO:0000313" key="1">
    <source>
        <dbReference type="EnsemblPlants" id="AET7Gv20224500.5"/>
    </source>
</evidence>
<dbReference type="Proteomes" id="UP000015105">
    <property type="component" value="Chromosome 7D"/>
</dbReference>
<protein>
    <submittedName>
        <fullName evidence="1">Uncharacterized protein</fullName>
    </submittedName>
</protein>
<organism evidence="1 2">
    <name type="scientific">Aegilops tauschii subsp. strangulata</name>
    <name type="common">Goatgrass</name>
    <dbReference type="NCBI Taxonomy" id="200361"/>
    <lineage>
        <taxon>Eukaryota</taxon>
        <taxon>Viridiplantae</taxon>
        <taxon>Streptophyta</taxon>
        <taxon>Embryophyta</taxon>
        <taxon>Tracheophyta</taxon>
        <taxon>Spermatophyta</taxon>
        <taxon>Magnoliopsida</taxon>
        <taxon>Liliopsida</taxon>
        <taxon>Poales</taxon>
        <taxon>Poaceae</taxon>
        <taxon>BOP clade</taxon>
        <taxon>Pooideae</taxon>
        <taxon>Triticodae</taxon>
        <taxon>Triticeae</taxon>
        <taxon>Triticinae</taxon>
        <taxon>Aegilops</taxon>
    </lineage>
</organism>
<keyword evidence="2" id="KW-1185">Reference proteome</keyword>
<dbReference type="Gramene" id="AET7Gv20224500.5">
    <property type="protein sequence ID" value="AET7Gv20224500.5"/>
    <property type="gene ID" value="AET7Gv20224500"/>
</dbReference>
<reference evidence="1" key="3">
    <citation type="journal article" date="2017" name="Nature">
        <title>Genome sequence of the progenitor of the wheat D genome Aegilops tauschii.</title>
        <authorList>
            <person name="Luo M.C."/>
            <person name="Gu Y.Q."/>
            <person name="Puiu D."/>
            <person name="Wang H."/>
            <person name="Twardziok S.O."/>
            <person name="Deal K.R."/>
            <person name="Huo N."/>
            <person name="Zhu T."/>
            <person name="Wang L."/>
            <person name="Wang Y."/>
            <person name="McGuire P.E."/>
            <person name="Liu S."/>
            <person name="Long H."/>
            <person name="Ramasamy R.K."/>
            <person name="Rodriguez J.C."/>
            <person name="Van S.L."/>
            <person name="Yuan L."/>
            <person name="Wang Z."/>
            <person name="Xia Z."/>
            <person name="Xiao L."/>
            <person name="Anderson O.D."/>
            <person name="Ouyang S."/>
            <person name="Liang Y."/>
            <person name="Zimin A.V."/>
            <person name="Pertea G."/>
            <person name="Qi P."/>
            <person name="Bennetzen J.L."/>
            <person name="Dai X."/>
            <person name="Dawson M.W."/>
            <person name="Muller H.G."/>
            <person name="Kugler K."/>
            <person name="Rivarola-Duarte L."/>
            <person name="Spannagl M."/>
            <person name="Mayer K.F.X."/>
            <person name="Lu F.H."/>
            <person name="Bevan M.W."/>
            <person name="Leroy P."/>
            <person name="Li P."/>
            <person name="You F.M."/>
            <person name="Sun Q."/>
            <person name="Liu Z."/>
            <person name="Lyons E."/>
            <person name="Wicker T."/>
            <person name="Salzberg S.L."/>
            <person name="Devos K.M."/>
            <person name="Dvorak J."/>
        </authorList>
    </citation>
    <scope>NUCLEOTIDE SEQUENCE [LARGE SCALE GENOMIC DNA]</scope>
    <source>
        <strain evidence="1">cv. AL8/78</strain>
    </source>
</reference>
<evidence type="ECO:0000313" key="2">
    <source>
        <dbReference type="Proteomes" id="UP000015105"/>
    </source>
</evidence>
<proteinExistence type="predicted"/>
<name>A0A453QL62_AEGTS</name>
<accession>A0A453QL62</accession>